<comment type="caution">
    <text evidence="2">The sequence shown here is derived from an EMBL/GenBank/DDBJ whole genome shotgun (WGS) entry which is preliminary data.</text>
</comment>
<protein>
    <submittedName>
        <fullName evidence="2">Uncharacterized protein</fullName>
    </submittedName>
</protein>
<organism evidence="2 3">
    <name type="scientific">Oleoguttula mirabilis</name>
    <dbReference type="NCBI Taxonomy" id="1507867"/>
    <lineage>
        <taxon>Eukaryota</taxon>
        <taxon>Fungi</taxon>
        <taxon>Dikarya</taxon>
        <taxon>Ascomycota</taxon>
        <taxon>Pezizomycotina</taxon>
        <taxon>Dothideomycetes</taxon>
        <taxon>Dothideomycetidae</taxon>
        <taxon>Mycosphaerellales</taxon>
        <taxon>Teratosphaeriaceae</taxon>
        <taxon>Oleoguttula</taxon>
    </lineage>
</organism>
<reference evidence="2 3" key="1">
    <citation type="submission" date="2021-11" db="EMBL/GenBank/DDBJ databases">
        <title>Black yeast isolated from Biological Soil Crust.</title>
        <authorList>
            <person name="Kurbessoian T."/>
        </authorList>
    </citation>
    <scope>NUCLEOTIDE SEQUENCE [LARGE SCALE GENOMIC DNA]</scope>
    <source>
        <strain evidence="2 3">CCFEE 5522</strain>
    </source>
</reference>
<feature type="compositionally biased region" description="Polar residues" evidence="1">
    <location>
        <begin position="1"/>
        <end position="24"/>
    </location>
</feature>
<dbReference type="AlphaFoldDB" id="A0AAV9JX22"/>
<gene>
    <name evidence="2" type="ORF">LTR36_005182</name>
</gene>
<evidence type="ECO:0000313" key="2">
    <source>
        <dbReference type="EMBL" id="KAK4549881.1"/>
    </source>
</evidence>
<feature type="region of interest" description="Disordered" evidence="1">
    <location>
        <begin position="113"/>
        <end position="133"/>
    </location>
</feature>
<proteinExistence type="predicted"/>
<sequence length="158" mass="17910">MASAVTTTSTDHNKCVTAQAQPKPTVSLKRRRSLSSQPGRAEQATRQPEPATRQPDQQIARPYLKLLMPEPADDLPYEIELRRQDCRNNFYRLSSGYRNKNWKTRPVLAFEDEDDQDDQDDAPMSLLANQDQGGIEVKQDAEGTKVMVDGEEMVDMID</sequence>
<evidence type="ECO:0000313" key="3">
    <source>
        <dbReference type="Proteomes" id="UP001324427"/>
    </source>
</evidence>
<evidence type="ECO:0000256" key="1">
    <source>
        <dbReference type="SAM" id="MobiDB-lite"/>
    </source>
</evidence>
<dbReference type="Proteomes" id="UP001324427">
    <property type="component" value="Unassembled WGS sequence"/>
</dbReference>
<accession>A0AAV9JX22</accession>
<dbReference type="EMBL" id="JAVFHQ010000003">
    <property type="protein sequence ID" value="KAK4549881.1"/>
    <property type="molecule type" value="Genomic_DNA"/>
</dbReference>
<keyword evidence="3" id="KW-1185">Reference proteome</keyword>
<name>A0AAV9JX22_9PEZI</name>
<feature type="region of interest" description="Disordered" evidence="1">
    <location>
        <begin position="1"/>
        <end position="60"/>
    </location>
</feature>